<feature type="transmembrane region" description="Helical" evidence="5">
    <location>
        <begin position="74"/>
        <end position="96"/>
    </location>
</feature>
<evidence type="ECO:0000256" key="2">
    <source>
        <dbReference type="ARBA" id="ARBA00022692"/>
    </source>
</evidence>
<comment type="subcellular location">
    <subcellularLocation>
        <location evidence="5">Cell membrane</location>
        <topology evidence="5">Multi-pass membrane protein</topology>
    </subcellularLocation>
    <subcellularLocation>
        <location evidence="1">Membrane</location>
        <topology evidence="1">Multi-pass membrane protein</topology>
    </subcellularLocation>
</comment>
<dbReference type="GO" id="GO:0005886">
    <property type="term" value="C:plasma membrane"/>
    <property type="evidence" value="ECO:0007669"/>
    <property type="project" value="UniProtKB-SubCell"/>
</dbReference>
<evidence type="ECO:0000313" key="6">
    <source>
        <dbReference type="EMBL" id="KRM87261.1"/>
    </source>
</evidence>
<evidence type="ECO:0000256" key="1">
    <source>
        <dbReference type="ARBA" id="ARBA00004141"/>
    </source>
</evidence>
<feature type="transmembrane region" description="Helical" evidence="5">
    <location>
        <begin position="7"/>
        <end position="32"/>
    </location>
</feature>
<dbReference type="InterPro" id="IPR002781">
    <property type="entry name" value="TM_pro_TauE-like"/>
</dbReference>
<gene>
    <name evidence="6" type="ORF">FD19_GL001419</name>
</gene>
<dbReference type="Proteomes" id="UP000051789">
    <property type="component" value="Unassembled WGS sequence"/>
</dbReference>
<keyword evidence="4 5" id="KW-0472">Membrane</keyword>
<evidence type="ECO:0000256" key="3">
    <source>
        <dbReference type="ARBA" id="ARBA00022989"/>
    </source>
</evidence>
<feature type="transmembrane region" description="Helical" evidence="5">
    <location>
        <begin position="38"/>
        <end position="62"/>
    </location>
</feature>
<evidence type="ECO:0000256" key="4">
    <source>
        <dbReference type="ARBA" id="ARBA00023136"/>
    </source>
</evidence>
<dbReference type="PATRIC" id="fig|1423810.4.peg.1458"/>
<accession>A0A0R2C691</accession>
<comment type="similarity">
    <text evidence="5">Belongs to the 4-toluene sulfonate uptake permease (TSUP) (TC 2.A.102) family.</text>
</comment>
<dbReference type="AlphaFoldDB" id="A0A0R2C691"/>
<name>A0A0R2C691_9LACO</name>
<keyword evidence="5" id="KW-1003">Cell membrane</keyword>
<proteinExistence type="inferred from homology"/>
<keyword evidence="2 5" id="KW-0812">Transmembrane</keyword>
<reference evidence="6 7" key="1">
    <citation type="journal article" date="2015" name="Genome Announc.">
        <title>Expanding the biotechnology potential of lactobacilli through comparative genomics of 213 strains and associated genera.</title>
        <authorList>
            <person name="Sun Z."/>
            <person name="Harris H.M."/>
            <person name="McCann A."/>
            <person name="Guo C."/>
            <person name="Argimon S."/>
            <person name="Zhang W."/>
            <person name="Yang X."/>
            <person name="Jeffery I.B."/>
            <person name="Cooney J.C."/>
            <person name="Kagawa T.F."/>
            <person name="Liu W."/>
            <person name="Song Y."/>
            <person name="Salvetti E."/>
            <person name="Wrobel A."/>
            <person name="Rasinkangas P."/>
            <person name="Parkhill J."/>
            <person name="Rea M.C."/>
            <person name="O'Sullivan O."/>
            <person name="Ritari J."/>
            <person name="Douillard F.P."/>
            <person name="Paul Ross R."/>
            <person name="Yang R."/>
            <person name="Briner A.E."/>
            <person name="Felis G.E."/>
            <person name="de Vos W.M."/>
            <person name="Barrangou R."/>
            <person name="Klaenhammer T.R."/>
            <person name="Caufield P.W."/>
            <person name="Cui Y."/>
            <person name="Zhang H."/>
            <person name="O'Toole P.W."/>
        </authorList>
    </citation>
    <scope>NUCLEOTIDE SEQUENCE [LARGE SCALE GENOMIC DNA]</scope>
    <source>
        <strain evidence="6 7">DSM 22698</strain>
    </source>
</reference>
<organism evidence="6 7">
    <name type="scientific">Lacticaseibacillus thailandensis DSM 22698 = JCM 13996</name>
    <dbReference type="NCBI Taxonomy" id="1423810"/>
    <lineage>
        <taxon>Bacteria</taxon>
        <taxon>Bacillati</taxon>
        <taxon>Bacillota</taxon>
        <taxon>Bacilli</taxon>
        <taxon>Lactobacillales</taxon>
        <taxon>Lactobacillaceae</taxon>
        <taxon>Lacticaseibacillus</taxon>
    </lineage>
</organism>
<sequence length="114" mass="12026">MAWYWLALILVVTGIVGGLISTMAGMASLVTYPVLLSLGLPAVGANVTNTAGMIFTGVGAALSSQKELRSHKRLTLSVTIWALIGAIIGSFLLTVAPESTFEHIVHFSLRWPGC</sequence>
<protein>
    <recommendedName>
        <fullName evidence="5">Probable membrane transporter protein</fullName>
    </recommendedName>
</protein>
<keyword evidence="7" id="KW-1185">Reference proteome</keyword>
<comment type="caution">
    <text evidence="6">The sequence shown here is derived from an EMBL/GenBank/DDBJ whole genome shotgun (WGS) entry which is preliminary data.</text>
</comment>
<dbReference type="STRING" id="1423810.FD19_GL001419"/>
<dbReference type="EMBL" id="AYZK01000003">
    <property type="protein sequence ID" value="KRM87261.1"/>
    <property type="molecule type" value="Genomic_DNA"/>
</dbReference>
<keyword evidence="3 5" id="KW-1133">Transmembrane helix</keyword>
<evidence type="ECO:0000313" key="7">
    <source>
        <dbReference type="Proteomes" id="UP000051789"/>
    </source>
</evidence>
<dbReference type="Pfam" id="PF01925">
    <property type="entry name" value="TauE"/>
    <property type="match status" value="1"/>
</dbReference>
<evidence type="ECO:0000256" key="5">
    <source>
        <dbReference type="RuleBase" id="RU363041"/>
    </source>
</evidence>